<dbReference type="RefSeq" id="XP_005791961.1">
    <property type="nucleotide sequence ID" value="XM_005791904.1"/>
</dbReference>
<dbReference type="GO" id="GO:0009982">
    <property type="term" value="F:pseudouridine synthase activity"/>
    <property type="evidence" value="ECO:0007669"/>
    <property type="project" value="InterPro"/>
</dbReference>
<dbReference type="InterPro" id="IPR020103">
    <property type="entry name" value="PsdUridine_synth_cat_dom_sf"/>
</dbReference>
<dbReference type="EnsemblProtists" id="EOD39532">
    <property type="protein sequence ID" value="EOD39532"/>
    <property type="gene ID" value="EMIHUDRAFT_200027"/>
</dbReference>
<evidence type="ECO:0000313" key="5">
    <source>
        <dbReference type="Proteomes" id="UP000013827"/>
    </source>
</evidence>
<dbReference type="Gene3D" id="3.10.290.10">
    <property type="entry name" value="RNA-binding S4 domain"/>
    <property type="match status" value="1"/>
</dbReference>
<dbReference type="Gene3D" id="3.30.2350.10">
    <property type="entry name" value="Pseudouridine synthase"/>
    <property type="match status" value="1"/>
</dbReference>
<feature type="chain" id="PRO_5044216213" description="Pseudouridine synthase RsuA/RluA-like domain-containing protein" evidence="3">
    <location>
        <begin position="17"/>
        <end position="374"/>
    </location>
</feature>
<organism evidence="4 5">
    <name type="scientific">Emiliania huxleyi (strain CCMP1516)</name>
    <dbReference type="NCBI Taxonomy" id="280463"/>
    <lineage>
        <taxon>Eukaryota</taxon>
        <taxon>Haptista</taxon>
        <taxon>Haptophyta</taxon>
        <taxon>Prymnesiophyceae</taxon>
        <taxon>Isochrysidales</taxon>
        <taxon>Noelaerhabdaceae</taxon>
        <taxon>Emiliania</taxon>
    </lineage>
</organism>
<dbReference type="SUPFAM" id="SSF55120">
    <property type="entry name" value="Pseudouridine synthase"/>
    <property type="match status" value="1"/>
</dbReference>
<evidence type="ECO:0000256" key="2">
    <source>
        <dbReference type="SAM" id="MobiDB-lite"/>
    </source>
</evidence>
<proteinExistence type="predicted"/>
<dbReference type="AlphaFoldDB" id="A0A0D3KUU7"/>
<evidence type="ECO:0000256" key="1">
    <source>
        <dbReference type="PROSITE-ProRule" id="PRU00182"/>
    </source>
</evidence>
<evidence type="ECO:0008006" key="6">
    <source>
        <dbReference type="Google" id="ProtNLM"/>
    </source>
</evidence>
<evidence type="ECO:0000256" key="3">
    <source>
        <dbReference type="SAM" id="SignalP"/>
    </source>
</evidence>
<dbReference type="GO" id="GO:0001522">
    <property type="term" value="P:pseudouridine synthesis"/>
    <property type="evidence" value="ECO:0007669"/>
    <property type="project" value="InterPro"/>
</dbReference>
<reference evidence="4" key="2">
    <citation type="submission" date="2024-10" db="UniProtKB">
        <authorList>
            <consortium name="EnsemblProtists"/>
        </authorList>
    </citation>
    <scope>IDENTIFICATION</scope>
</reference>
<name>A0A0D3KUU7_EMIH1</name>
<dbReference type="HOGENOM" id="CLU_740657_0_0_1"/>
<dbReference type="GO" id="GO:0003723">
    <property type="term" value="F:RNA binding"/>
    <property type="evidence" value="ECO:0007669"/>
    <property type="project" value="UniProtKB-KW"/>
</dbReference>
<keyword evidence="1" id="KW-0694">RNA-binding</keyword>
<dbReference type="Proteomes" id="UP000013827">
    <property type="component" value="Unassembled WGS sequence"/>
</dbReference>
<evidence type="ECO:0000313" key="4">
    <source>
        <dbReference type="EnsemblProtists" id="EOD39532"/>
    </source>
</evidence>
<keyword evidence="3" id="KW-0732">Signal</keyword>
<protein>
    <recommendedName>
        <fullName evidence="6">Pseudouridine synthase RsuA/RluA-like domain-containing protein</fullName>
    </recommendedName>
</protein>
<dbReference type="InterPro" id="IPR036986">
    <property type="entry name" value="S4_RNA-bd_sf"/>
</dbReference>
<accession>A0A0D3KUU7</accession>
<feature type="signal peptide" evidence="3">
    <location>
        <begin position="1"/>
        <end position="16"/>
    </location>
</feature>
<feature type="compositionally biased region" description="Low complexity" evidence="2">
    <location>
        <begin position="116"/>
        <end position="141"/>
    </location>
</feature>
<reference evidence="5" key="1">
    <citation type="journal article" date="2013" name="Nature">
        <title>Pan genome of the phytoplankton Emiliania underpins its global distribution.</title>
        <authorList>
            <person name="Read B.A."/>
            <person name="Kegel J."/>
            <person name="Klute M.J."/>
            <person name="Kuo A."/>
            <person name="Lefebvre S.C."/>
            <person name="Maumus F."/>
            <person name="Mayer C."/>
            <person name="Miller J."/>
            <person name="Monier A."/>
            <person name="Salamov A."/>
            <person name="Young J."/>
            <person name="Aguilar M."/>
            <person name="Claverie J.M."/>
            <person name="Frickenhaus S."/>
            <person name="Gonzalez K."/>
            <person name="Herman E.K."/>
            <person name="Lin Y.C."/>
            <person name="Napier J."/>
            <person name="Ogata H."/>
            <person name="Sarno A.F."/>
            <person name="Shmutz J."/>
            <person name="Schroeder D."/>
            <person name="de Vargas C."/>
            <person name="Verret F."/>
            <person name="von Dassow P."/>
            <person name="Valentin K."/>
            <person name="Van de Peer Y."/>
            <person name="Wheeler G."/>
            <person name="Dacks J.B."/>
            <person name="Delwiche C.F."/>
            <person name="Dyhrman S.T."/>
            <person name="Glockner G."/>
            <person name="John U."/>
            <person name="Richards T."/>
            <person name="Worden A.Z."/>
            <person name="Zhang X."/>
            <person name="Grigoriev I.V."/>
            <person name="Allen A.E."/>
            <person name="Bidle K."/>
            <person name="Borodovsky M."/>
            <person name="Bowler C."/>
            <person name="Brownlee C."/>
            <person name="Cock J.M."/>
            <person name="Elias M."/>
            <person name="Gladyshev V.N."/>
            <person name="Groth M."/>
            <person name="Guda C."/>
            <person name="Hadaegh A."/>
            <person name="Iglesias-Rodriguez M.D."/>
            <person name="Jenkins J."/>
            <person name="Jones B.M."/>
            <person name="Lawson T."/>
            <person name="Leese F."/>
            <person name="Lindquist E."/>
            <person name="Lobanov A."/>
            <person name="Lomsadze A."/>
            <person name="Malik S.B."/>
            <person name="Marsh M.E."/>
            <person name="Mackinder L."/>
            <person name="Mock T."/>
            <person name="Mueller-Roeber B."/>
            <person name="Pagarete A."/>
            <person name="Parker M."/>
            <person name="Probert I."/>
            <person name="Quesneville H."/>
            <person name="Raines C."/>
            <person name="Rensing S.A."/>
            <person name="Riano-Pachon D.M."/>
            <person name="Richier S."/>
            <person name="Rokitta S."/>
            <person name="Shiraiwa Y."/>
            <person name="Soanes D.M."/>
            <person name="van der Giezen M."/>
            <person name="Wahlund T.M."/>
            <person name="Williams B."/>
            <person name="Wilson W."/>
            <person name="Wolfe G."/>
            <person name="Wurch L.L."/>
        </authorList>
    </citation>
    <scope>NUCLEOTIDE SEQUENCE</scope>
</reference>
<dbReference type="KEGG" id="ehx:EMIHUDRAFT_200027"/>
<feature type="region of interest" description="Disordered" evidence="2">
    <location>
        <begin position="116"/>
        <end position="156"/>
    </location>
</feature>
<dbReference type="PaxDb" id="2903-EOD39532"/>
<keyword evidence="5" id="KW-1185">Reference proteome</keyword>
<dbReference type="STRING" id="2903.R1DWN0"/>
<sequence length="374" mass="39479">MLLAATLAATLAVAGGSRSVRAPAPRCAAAAASETLSRHELRERRRRTRLLAAELSALDVQGSAPEREEIRESSVCVAHAETAVPAGVLEACSIHGLDRQRLLAFSRLAALEQTAPAPTSASASSPADGDAGSVGDAGSDPNPRCEGEGGGDTLELSVPDSLDGSRVDAALAALLPPLSRSYFGGLAADGHVLVGGGRVKKVAGRALLRRLRRKRSRRPAARVCAGDSLKVWLRAERELSLVYLAVCVGEPHSRAVIDAPIGRHTTDRLRMAVRRGDGADAREALSVLGDPLYGDANWNRLEARTARRPLLHARELRLAHPHSGELLHAVAPAPDDLAAYGARLAGVSPDRFDAWAREATDAVLAEARDSFEYC</sequence>
<dbReference type="PROSITE" id="PS50889">
    <property type="entry name" value="S4"/>
    <property type="match status" value="1"/>
</dbReference>
<dbReference type="GeneID" id="17284803"/>